<sequence>MEKGLSSGYFPARGTHRKGEEAGRAVRRVLARKGEKGRQGSSGWEITREFRCFPNKQQVRAATVTTSSGKESIKLLSVGATKGNHLLM</sequence>
<dbReference type="EMBL" id="KI394182">
    <property type="protein sequence ID" value="ERN04693.1"/>
    <property type="molecule type" value="Genomic_DNA"/>
</dbReference>
<dbReference type="Gramene" id="ERN04693">
    <property type="protein sequence ID" value="ERN04693"/>
    <property type="gene ID" value="AMTR_s00076p00160700"/>
</dbReference>
<dbReference type="AlphaFoldDB" id="W1P9V9"/>
<protein>
    <submittedName>
        <fullName evidence="2">Uncharacterized protein</fullName>
    </submittedName>
</protein>
<reference evidence="3" key="1">
    <citation type="journal article" date="2013" name="Science">
        <title>The Amborella genome and the evolution of flowering plants.</title>
        <authorList>
            <consortium name="Amborella Genome Project"/>
        </authorList>
    </citation>
    <scope>NUCLEOTIDE SEQUENCE [LARGE SCALE GENOMIC DNA]</scope>
</reference>
<proteinExistence type="predicted"/>
<dbReference type="Proteomes" id="UP000017836">
    <property type="component" value="Unassembled WGS sequence"/>
</dbReference>
<gene>
    <name evidence="2" type="ORF">AMTR_s00076p00160700</name>
</gene>
<evidence type="ECO:0000256" key="1">
    <source>
        <dbReference type="SAM" id="MobiDB-lite"/>
    </source>
</evidence>
<dbReference type="HOGENOM" id="CLU_2472104_0_0_1"/>
<evidence type="ECO:0000313" key="3">
    <source>
        <dbReference type="Proteomes" id="UP000017836"/>
    </source>
</evidence>
<keyword evidence="3" id="KW-1185">Reference proteome</keyword>
<accession>W1P9V9</accession>
<feature type="region of interest" description="Disordered" evidence="1">
    <location>
        <begin position="1"/>
        <end position="44"/>
    </location>
</feature>
<evidence type="ECO:0000313" key="2">
    <source>
        <dbReference type="EMBL" id="ERN04693.1"/>
    </source>
</evidence>
<name>W1P9V9_AMBTC</name>
<organism evidence="2 3">
    <name type="scientific">Amborella trichopoda</name>
    <dbReference type="NCBI Taxonomy" id="13333"/>
    <lineage>
        <taxon>Eukaryota</taxon>
        <taxon>Viridiplantae</taxon>
        <taxon>Streptophyta</taxon>
        <taxon>Embryophyta</taxon>
        <taxon>Tracheophyta</taxon>
        <taxon>Spermatophyta</taxon>
        <taxon>Magnoliopsida</taxon>
        <taxon>Amborellales</taxon>
        <taxon>Amborellaceae</taxon>
        <taxon>Amborella</taxon>
    </lineage>
</organism>